<dbReference type="AlphaFoldDB" id="A0A6C0GM25"/>
<accession>A0A6C0GM25</accession>
<feature type="domain" description="FRG" evidence="1">
    <location>
        <begin position="22"/>
        <end position="124"/>
    </location>
</feature>
<keyword evidence="3" id="KW-1185">Reference proteome</keyword>
<sequence length="247" mass="28746">MDISIKNIAELTDYLKNLISETNRKWWFRGHADESWKLQPSLWRDYSKVSEASMTREFLFQARTRTSSYPGNDDTAGWISLMQHHGLPTRLLDWSKSPLIALYFATNNYHRHTKNISDKNACIWLISPGDLNKYFGHESWLYPLDSNLSLKLINQAFYADQNENLGILAASAIETHKRMIMQQSAFTIHSDKQPLESFKQNSNWLRKITIPQQYLAEIALELELLGIRLSSIFPDLDNLSKEIKSRH</sequence>
<dbReference type="Proteomes" id="UP000480178">
    <property type="component" value="Chromosome"/>
</dbReference>
<evidence type="ECO:0000313" key="3">
    <source>
        <dbReference type="Proteomes" id="UP000480178"/>
    </source>
</evidence>
<dbReference type="Pfam" id="PF08867">
    <property type="entry name" value="FRG"/>
    <property type="match status" value="1"/>
</dbReference>
<reference evidence="2 3" key="1">
    <citation type="submission" date="2020-01" db="EMBL/GenBank/DDBJ databases">
        <authorList>
            <person name="Kim M.K."/>
        </authorList>
    </citation>
    <scope>NUCLEOTIDE SEQUENCE [LARGE SCALE GENOMIC DNA]</scope>
    <source>
        <strain evidence="2 3">172606-1</strain>
    </source>
</reference>
<name>A0A6C0GM25_9BACT</name>
<dbReference type="EMBL" id="CP048222">
    <property type="protein sequence ID" value="QHT68683.1"/>
    <property type="molecule type" value="Genomic_DNA"/>
</dbReference>
<organism evidence="2 3">
    <name type="scientific">Rhodocytophaga rosea</name>
    <dbReference type="NCBI Taxonomy" id="2704465"/>
    <lineage>
        <taxon>Bacteria</taxon>
        <taxon>Pseudomonadati</taxon>
        <taxon>Bacteroidota</taxon>
        <taxon>Cytophagia</taxon>
        <taxon>Cytophagales</taxon>
        <taxon>Rhodocytophagaceae</taxon>
        <taxon>Rhodocytophaga</taxon>
    </lineage>
</organism>
<dbReference type="SMART" id="SM00901">
    <property type="entry name" value="FRG"/>
    <property type="match status" value="1"/>
</dbReference>
<dbReference type="InterPro" id="IPR014966">
    <property type="entry name" value="FRG-dom"/>
</dbReference>
<proteinExistence type="predicted"/>
<dbReference type="RefSeq" id="WP_162444691.1">
    <property type="nucleotide sequence ID" value="NZ_CP048222.1"/>
</dbReference>
<evidence type="ECO:0000259" key="1">
    <source>
        <dbReference type="SMART" id="SM00901"/>
    </source>
</evidence>
<gene>
    <name evidence="2" type="ORF">GXP67_19560</name>
</gene>
<protein>
    <submittedName>
        <fullName evidence="2">FRG domain-containing protein</fullName>
    </submittedName>
</protein>
<evidence type="ECO:0000313" key="2">
    <source>
        <dbReference type="EMBL" id="QHT68683.1"/>
    </source>
</evidence>
<dbReference type="KEGG" id="rhoz:GXP67_19560"/>